<accession>A0A2G4R4Y2</accession>
<organism evidence="3 4">
    <name type="scientific">Campylobacter vulpis</name>
    <dbReference type="NCBI Taxonomy" id="1655500"/>
    <lineage>
        <taxon>Bacteria</taxon>
        <taxon>Pseudomonadati</taxon>
        <taxon>Campylobacterota</taxon>
        <taxon>Epsilonproteobacteria</taxon>
        <taxon>Campylobacterales</taxon>
        <taxon>Campylobacteraceae</taxon>
        <taxon>Campylobacter</taxon>
    </lineage>
</organism>
<comment type="caution">
    <text evidence="3">The sequence shown here is derived from an EMBL/GenBank/DDBJ whole genome shotgun (WGS) entry which is preliminary data.</text>
</comment>
<evidence type="ECO:0000313" key="2">
    <source>
        <dbReference type="EMBL" id="MBS4240240.1"/>
    </source>
</evidence>
<dbReference type="SUPFAM" id="SSF50800">
    <property type="entry name" value="PK beta-barrel domain-like"/>
    <property type="match status" value="1"/>
</dbReference>
<evidence type="ECO:0000313" key="4">
    <source>
        <dbReference type="Proteomes" id="UP000237472"/>
    </source>
</evidence>
<reference evidence="2" key="3">
    <citation type="submission" date="2019-07" db="EMBL/GenBank/DDBJ databases">
        <authorList>
            <person name="Miller W.G."/>
        </authorList>
    </citation>
    <scope>NUCLEOTIDE SEQUENCE</scope>
    <source>
        <strain evidence="2">52/13</strain>
    </source>
</reference>
<dbReference type="PANTHER" id="PTHR30212:SF2">
    <property type="entry name" value="PROTEIN YIIM"/>
    <property type="match status" value="1"/>
</dbReference>
<keyword evidence="5" id="KW-1185">Reference proteome</keyword>
<dbReference type="OrthoDB" id="9786134at2"/>
<dbReference type="Proteomes" id="UP000811399">
    <property type="component" value="Unassembled WGS sequence"/>
</dbReference>
<gene>
    <name evidence="3" type="ORF">AA994_02285</name>
    <name evidence="2" type="ORF">CVU5213_00575</name>
</gene>
<evidence type="ECO:0000259" key="1">
    <source>
        <dbReference type="PROSITE" id="PS51340"/>
    </source>
</evidence>
<dbReference type="InterPro" id="IPR005302">
    <property type="entry name" value="MoCF_Sase_C"/>
</dbReference>
<reference evidence="3" key="1">
    <citation type="submission" date="2015-06" db="EMBL/GenBank/DDBJ databases">
        <authorList>
            <person name="Hoefler B.C."/>
            <person name="Straight P.D."/>
        </authorList>
    </citation>
    <scope>NUCLEOTIDE SEQUENCE [LARGE SCALE GENOMIC DNA]</scope>
    <source>
        <strain evidence="3">73/13</strain>
    </source>
</reference>
<dbReference type="Gene3D" id="2.40.33.20">
    <property type="entry name" value="PK beta-barrel domain-like"/>
    <property type="match status" value="1"/>
</dbReference>
<dbReference type="InterPro" id="IPR011037">
    <property type="entry name" value="Pyrv_Knase-like_insert_dom_sf"/>
</dbReference>
<protein>
    <submittedName>
        <fullName evidence="2">MOSC domain-containing protein</fullName>
    </submittedName>
    <submittedName>
        <fullName evidence="3">Sulfurase</fullName>
    </submittedName>
</protein>
<dbReference type="AlphaFoldDB" id="A0A2G4R4Y2"/>
<sequence length="222" mass="25339">MRLISFQVGKIKDYGKFKSAFIKDIYLQDAFISTLGLSENELADTKNHGGVFKAIFANATSNYRLWEEFLGKKLRYGAMGENLSLSGLDETSVCVGDIHCLGEVVLQVSEPRLPCVKISKVHQKNDFCAKIFESGLSGWYYRVLKEGKCSVNASLEITQKHPAKLSIMDLNRFFYEPSAFLKQNPNLKEKIEQAKDILSKEWQKSIALRLKNQYDMSYMRNL</sequence>
<name>A0A2G4R4Y2_9BACT</name>
<dbReference type="EMBL" id="LDWY01000026">
    <property type="protein sequence ID" value="PHY91600.1"/>
    <property type="molecule type" value="Genomic_DNA"/>
</dbReference>
<evidence type="ECO:0000313" key="3">
    <source>
        <dbReference type="EMBL" id="PHY91600.1"/>
    </source>
</evidence>
<dbReference type="InterPro" id="IPR052353">
    <property type="entry name" value="Benzoxazolinone_Detox_Enz"/>
</dbReference>
<dbReference type="GO" id="GO:0030151">
    <property type="term" value="F:molybdenum ion binding"/>
    <property type="evidence" value="ECO:0007669"/>
    <property type="project" value="InterPro"/>
</dbReference>
<reference evidence="4" key="2">
    <citation type="submission" date="2015-06" db="EMBL/GenBank/DDBJ databases">
        <authorList>
            <person name="Parisi A."/>
            <person name="Chiara M."/>
            <person name="Florio D."/>
            <person name="Miccolupo A."/>
            <person name="Manzari C."/>
            <person name="Mion D."/>
            <person name="Caruso M."/>
            <person name="D'erchia A.M."/>
            <person name="Zanoni R."/>
        </authorList>
    </citation>
    <scope>NUCLEOTIDE SEQUENCE [LARGE SCALE GENOMIC DNA]</scope>
    <source>
        <strain evidence="4">73/13</strain>
    </source>
</reference>
<dbReference type="Pfam" id="PF03473">
    <property type="entry name" value="MOSC"/>
    <property type="match status" value="1"/>
</dbReference>
<dbReference type="Proteomes" id="UP000237472">
    <property type="component" value="Unassembled WGS sequence"/>
</dbReference>
<dbReference type="PANTHER" id="PTHR30212">
    <property type="entry name" value="PROTEIN YIIM"/>
    <property type="match status" value="1"/>
</dbReference>
<evidence type="ECO:0000313" key="5">
    <source>
        <dbReference type="Proteomes" id="UP000811399"/>
    </source>
</evidence>
<dbReference type="PROSITE" id="PS51340">
    <property type="entry name" value="MOSC"/>
    <property type="match status" value="1"/>
</dbReference>
<dbReference type="RefSeq" id="WP_099461145.1">
    <property type="nucleotide sequence ID" value="NZ_LDWY01000026.1"/>
</dbReference>
<proteinExistence type="predicted"/>
<reference evidence="2 5" key="4">
    <citation type="journal article" date="2021" name="Syst. Appl. Microbiol.">
        <title>nCampylobacter vulpis sp. nov. isolated from wild red foxes.</title>
        <authorList>
            <person name="Parisi A."/>
            <person name="Chiara M."/>
            <person name="Caffara M."/>
            <person name="Mion D."/>
            <person name="Miller W.G."/>
            <person name="Caruso M."/>
            <person name="Manzari C."/>
            <person name="Florio D."/>
            <person name="Capozzi L."/>
            <person name="D'Erchia A.M."/>
            <person name="Manzulli V."/>
            <person name="Zanoni R.G."/>
        </authorList>
    </citation>
    <scope>NUCLEOTIDE SEQUENCE [LARGE SCALE GENOMIC DNA]</scope>
    <source>
        <strain evidence="2 5">52/13</strain>
    </source>
</reference>
<dbReference type="GO" id="GO:0030170">
    <property type="term" value="F:pyridoxal phosphate binding"/>
    <property type="evidence" value="ECO:0007669"/>
    <property type="project" value="InterPro"/>
</dbReference>
<dbReference type="GO" id="GO:0003824">
    <property type="term" value="F:catalytic activity"/>
    <property type="evidence" value="ECO:0007669"/>
    <property type="project" value="InterPro"/>
</dbReference>
<feature type="domain" description="MOSC" evidence="1">
    <location>
        <begin position="24"/>
        <end position="158"/>
    </location>
</feature>
<dbReference type="EMBL" id="VJYU01000001">
    <property type="protein sequence ID" value="MBS4240240.1"/>
    <property type="molecule type" value="Genomic_DNA"/>
</dbReference>